<gene>
    <name evidence="2" type="ORF">ElyMa_003529000</name>
</gene>
<comment type="caution">
    <text evidence="2">The sequence shown here is derived from an EMBL/GenBank/DDBJ whole genome shotgun (WGS) entry which is preliminary data.</text>
</comment>
<dbReference type="Proteomes" id="UP000762676">
    <property type="component" value="Unassembled WGS sequence"/>
</dbReference>
<keyword evidence="3" id="KW-1185">Reference proteome</keyword>
<accession>A0AAV4EIQ7</accession>
<dbReference type="AlphaFoldDB" id="A0AAV4EIQ7"/>
<name>A0AAV4EIQ7_9GAST</name>
<evidence type="ECO:0000256" key="1">
    <source>
        <dbReference type="SAM" id="MobiDB-lite"/>
    </source>
</evidence>
<protein>
    <submittedName>
        <fullName evidence="2">Uncharacterized protein</fullName>
    </submittedName>
</protein>
<feature type="compositionally biased region" description="Polar residues" evidence="1">
    <location>
        <begin position="37"/>
        <end position="48"/>
    </location>
</feature>
<proteinExistence type="predicted"/>
<organism evidence="2 3">
    <name type="scientific">Elysia marginata</name>
    <dbReference type="NCBI Taxonomy" id="1093978"/>
    <lineage>
        <taxon>Eukaryota</taxon>
        <taxon>Metazoa</taxon>
        <taxon>Spiralia</taxon>
        <taxon>Lophotrochozoa</taxon>
        <taxon>Mollusca</taxon>
        <taxon>Gastropoda</taxon>
        <taxon>Heterobranchia</taxon>
        <taxon>Euthyneura</taxon>
        <taxon>Panpulmonata</taxon>
        <taxon>Sacoglossa</taxon>
        <taxon>Placobranchoidea</taxon>
        <taxon>Plakobranchidae</taxon>
        <taxon>Elysia</taxon>
    </lineage>
</organism>
<evidence type="ECO:0000313" key="3">
    <source>
        <dbReference type="Proteomes" id="UP000762676"/>
    </source>
</evidence>
<sequence>MSSRAFSLSSRWSHCWHGPLAVSSVNTNQQQQVSHNGNGHSQENSESKYLQGDLA</sequence>
<reference evidence="2 3" key="1">
    <citation type="journal article" date="2021" name="Elife">
        <title>Chloroplast acquisition without the gene transfer in kleptoplastic sea slugs, Plakobranchus ocellatus.</title>
        <authorList>
            <person name="Maeda T."/>
            <person name="Takahashi S."/>
            <person name="Yoshida T."/>
            <person name="Shimamura S."/>
            <person name="Takaki Y."/>
            <person name="Nagai Y."/>
            <person name="Toyoda A."/>
            <person name="Suzuki Y."/>
            <person name="Arimoto A."/>
            <person name="Ishii H."/>
            <person name="Satoh N."/>
            <person name="Nishiyama T."/>
            <person name="Hasebe M."/>
            <person name="Maruyama T."/>
            <person name="Minagawa J."/>
            <person name="Obokata J."/>
            <person name="Shigenobu S."/>
        </authorList>
    </citation>
    <scope>NUCLEOTIDE SEQUENCE [LARGE SCALE GENOMIC DNA]</scope>
</reference>
<feature type="region of interest" description="Disordered" evidence="1">
    <location>
        <begin position="26"/>
        <end position="55"/>
    </location>
</feature>
<dbReference type="EMBL" id="BMAT01007234">
    <property type="protein sequence ID" value="GFR60363.1"/>
    <property type="molecule type" value="Genomic_DNA"/>
</dbReference>
<feature type="compositionally biased region" description="Low complexity" evidence="1">
    <location>
        <begin position="26"/>
        <end position="36"/>
    </location>
</feature>
<evidence type="ECO:0000313" key="2">
    <source>
        <dbReference type="EMBL" id="GFR60363.1"/>
    </source>
</evidence>